<protein>
    <submittedName>
        <fullName evidence="5">Transketolase family protein</fullName>
    </submittedName>
</protein>
<keyword evidence="3" id="KW-0786">Thiamine pyrophosphate</keyword>
<dbReference type="AlphaFoldDB" id="A0A939B7P2"/>
<dbReference type="SUPFAM" id="SSF52922">
    <property type="entry name" value="TK C-terminal domain-like"/>
    <property type="match status" value="1"/>
</dbReference>
<dbReference type="InterPro" id="IPR033248">
    <property type="entry name" value="Transketolase_C"/>
</dbReference>
<dbReference type="SMART" id="SM00861">
    <property type="entry name" value="Transket_pyr"/>
    <property type="match status" value="1"/>
</dbReference>
<dbReference type="Gene3D" id="3.40.50.970">
    <property type="match status" value="1"/>
</dbReference>
<evidence type="ECO:0000256" key="3">
    <source>
        <dbReference type="ARBA" id="ARBA00023052"/>
    </source>
</evidence>
<comment type="similarity">
    <text evidence="2">Belongs to the transketolase family.</text>
</comment>
<dbReference type="InterPro" id="IPR051157">
    <property type="entry name" value="PDH/Transketolase"/>
</dbReference>
<dbReference type="Pfam" id="PF02779">
    <property type="entry name" value="Transket_pyr"/>
    <property type="match status" value="1"/>
</dbReference>
<organism evidence="5 6">
    <name type="scientific">Marseilla massiliensis</name>
    <dbReference type="NCBI Taxonomy" id="1841864"/>
    <lineage>
        <taxon>Bacteria</taxon>
        <taxon>Pseudomonadati</taxon>
        <taxon>Bacteroidota</taxon>
        <taxon>Bacteroidia</taxon>
        <taxon>Bacteroidales</taxon>
        <taxon>Prevotellaceae</taxon>
        <taxon>Marseilla</taxon>
    </lineage>
</organism>
<evidence type="ECO:0000256" key="1">
    <source>
        <dbReference type="ARBA" id="ARBA00001964"/>
    </source>
</evidence>
<evidence type="ECO:0000313" key="5">
    <source>
        <dbReference type="EMBL" id="MBM6673558.1"/>
    </source>
</evidence>
<evidence type="ECO:0000259" key="4">
    <source>
        <dbReference type="SMART" id="SM00861"/>
    </source>
</evidence>
<dbReference type="RefSeq" id="WP_021947943.1">
    <property type="nucleotide sequence ID" value="NZ_JACJJG010000026.1"/>
</dbReference>
<keyword evidence="6" id="KW-1185">Reference proteome</keyword>
<dbReference type="CDD" id="cd07033">
    <property type="entry name" value="TPP_PYR_DXS_TK_like"/>
    <property type="match status" value="1"/>
</dbReference>
<dbReference type="SUPFAM" id="SSF52518">
    <property type="entry name" value="Thiamin diphosphate-binding fold (THDP-binding)"/>
    <property type="match status" value="1"/>
</dbReference>
<dbReference type="InterPro" id="IPR009014">
    <property type="entry name" value="Transketo_C/PFOR_II"/>
</dbReference>
<gene>
    <name evidence="5" type="ORF">H6A34_06685</name>
</gene>
<dbReference type="FunFam" id="3.40.50.970:FF:000129">
    <property type="entry name" value="Transketolase"/>
    <property type="match status" value="1"/>
</dbReference>
<evidence type="ECO:0000256" key="2">
    <source>
        <dbReference type="ARBA" id="ARBA00007131"/>
    </source>
</evidence>
<dbReference type="PANTHER" id="PTHR43825:SF1">
    <property type="entry name" value="TRANSKETOLASE-LIKE PYRIMIDINE-BINDING DOMAIN-CONTAINING PROTEIN"/>
    <property type="match status" value="1"/>
</dbReference>
<proteinExistence type="inferred from homology"/>
<dbReference type="InterPro" id="IPR005475">
    <property type="entry name" value="Transketolase-like_Pyr-bd"/>
</dbReference>
<reference evidence="5" key="2">
    <citation type="journal article" date="2021" name="Sci. Rep.">
        <title>The distribution of antibiotic resistance genes in chicken gut microbiota commensals.</title>
        <authorList>
            <person name="Juricova H."/>
            <person name="Matiasovicova J."/>
            <person name="Kubasova T."/>
            <person name="Cejkova D."/>
            <person name="Rychlik I."/>
        </authorList>
    </citation>
    <scope>NUCLEOTIDE SEQUENCE</scope>
    <source>
        <strain evidence="5">An824</strain>
    </source>
</reference>
<evidence type="ECO:0000313" key="6">
    <source>
        <dbReference type="Proteomes" id="UP000706891"/>
    </source>
</evidence>
<dbReference type="Pfam" id="PF02780">
    <property type="entry name" value="Transketolase_C"/>
    <property type="match status" value="1"/>
</dbReference>
<dbReference type="EMBL" id="JACJJG010000026">
    <property type="protein sequence ID" value="MBM6673558.1"/>
    <property type="molecule type" value="Genomic_DNA"/>
</dbReference>
<reference evidence="5" key="1">
    <citation type="submission" date="2020-08" db="EMBL/GenBank/DDBJ databases">
        <authorList>
            <person name="Cejkova D."/>
            <person name="Kubasova T."/>
            <person name="Jahodarova E."/>
            <person name="Rychlik I."/>
        </authorList>
    </citation>
    <scope>NUCLEOTIDE SEQUENCE</scope>
    <source>
        <strain evidence="5">An824</strain>
    </source>
</reference>
<dbReference type="PANTHER" id="PTHR43825">
    <property type="entry name" value="PYRUVATE DEHYDROGENASE E1 COMPONENT"/>
    <property type="match status" value="1"/>
</dbReference>
<comment type="caution">
    <text evidence="5">The sequence shown here is derived from an EMBL/GenBank/DDBJ whole genome shotgun (WGS) entry which is preliminary data.</text>
</comment>
<comment type="cofactor">
    <cofactor evidence="1">
        <name>thiamine diphosphate</name>
        <dbReference type="ChEBI" id="CHEBI:58937"/>
    </cofactor>
</comment>
<name>A0A939B7P2_9BACT</name>
<feature type="domain" description="Transketolase-like pyrimidine-binding" evidence="4">
    <location>
        <begin position="6"/>
        <end position="171"/>
    </location>
</feature>
<sequence>METKPIACRKSFTDTMLELGKKDKNIIAVTTDARGSVTLTDFAKQLPEQFVECGIAEQDAVGIAAGLASCGKKVFVCGPACFYVARSLEQVKVDVAYSGQPVKILGVSGGVAYGALGATHHSLHDIAVLRTFPGMQVVLPCDARQTRKLVEQLVDYPHPVYVRVGRNAVPDVYENDDFNYEIGKSIQLQDGKDLTIIGTGETVYHALKAGQRLAAEGVSTRVIDMHTLKPADTDAIIRAAKETGRIITVEEHSMYGGLGGIVAETVAQNCPVPMRILGIPDENAVHGKPLEIFHHYKLDADGIYETAKEFLNN</sequence>
<dbReference type="InterPro" id="IPR029061">
    <property type="entry name" value="THDP-binding"/>
</dbReference>
<accession>A0A939B7P2</accession>
<dbReference type="Proteomes" id="UP000706891">
    <property type="component" value="Unassembled WGS sequence"/>
</dbReference>
<dbReference type="Gene3D" id="3.40.50.920">
    <property type="match status" value="1"/>
</dbReference>